<dbReference type="PANTHER" id="PTHR37313">
    <property type="entry name" value="UPF0749 PROTEIN RV1825"/>
    <property type="match status" value="1"/>
</dbReference>
<dbReference type="OrthoDB" id="9776196at2"/>
<dbReference type="AlphaFoldDB" id="A0A366XZK4"/>
<dbReference type="EMBL" id="QOCW01000005">
    <property type="protein sequence ID" value="RBW70209.1"/>
    <property type="molecule type" value="Genomic_DNA"/>
</dbReference>
<evidence type="ECO:0000256" key="1">
    <source>
        <dbReference type="ARBA" id="ARBA00009108"/>
    </source>
</evidence>
<dbReference type="Gene3D" id="3.30.70.1880">
    <property type="entry name" value="Protein of unknown function DUF881"/>
    <property type="match status" value="1"/>
</dbReference>
<keyword evidence="4" id="KW-1185">Reference proteome</keyword>
<dbReference type="Proteomes" id="UP000253314">
    <property type="component" value="Unassembled WGS sequence"/>
</dbReference>
<feature type="coiled-coil region" evidence="2">
    <location>
        <begin position="45"/>
        <end position="86"/>
    </location>
</feature>
<accession>A0A366XZK4</accession>
<sequence>MKVKGNHVVLSLVFLGIGFLVAFSFQFTLKQKVPVQVGEKQWEKENKLRNEIINEQQENRELLEELKAIQEQVQKIEQSQAQQEQISYNLVEDIEKLRMITGDVKVQGPGVIVSLLDSSYVPNEDNPNNYIVHEQDIQKVIYELLITGAEAIAVNGQRISHNSYIYCIGPVVEVDGKQFFAPFEVSAIGDVEKLTASLNLTGNIKDQLVQDGIEVKITKKSEIIMNPYLSKEG</sequence>
<comment type="caution">
    <text evidence="3">The sequence shown here is derived from an EMBL/GenBank/DDBJ whole genome shotgun (WGS) entry which is preliminary data.</text>
</comment>
<evidence type="ECO:0008006" key="5">
    <source>
        <dbReference type="Google" id="ProtNLM"/>
    </source>
</evidence>
<gene>
    <name evidence="3" type="ORF">DS031_06435</name>
</gene>
<evidence type="ECO:0000256" key="2">
    <source>
        <dbReference type="SAM" id="Coils"/>
    </source>
</evidence>
<keyword evidence="2" id="KW-0175">Coiled coil</keyword>
<dbReference type="Pfam" id="PF05949">
    <property type="entry name" value="DUF881"/>
    <property type="match status" value="1"/>
</dbReference>
<dbReference type="RefSeq" id="WP_113805114.1">
    <property type="nucleotide sequence ID" value="NZ_QOCW01000005.1"/>
</dbReference>
<proteinExistence type="inferred from homology"/>
<evidence type="ECO:0000313" key="3">
    <source>
        <dbReference type="EMBL" id="RBW70209.1"/>
    </source>
</evidence>
<name>A0A366XZK4_9BACI</name>
<organism evidence="3 4">
    <name type="scientific">Bacillus taeanensis</name>
    <dbReference type="NCBI Taxonomy" id="273032"/>
    <lineage>
        <taxon>Bacteria</taxon>
        <taxon>Bacillati</taxon>
        <taxon>Bacillota</taxon>
        <taxon>Bacilli</taxon>
        <taxon>Bacillales</taxon>
        <taxon>Bacillaceae</taxon>
        <taxon>Bacillus</taxon>
    </lineage>
</organism>
<comment type="similarity">
    <text evidence="1">Belongs to the UPF0749 family.</text>
</comment>
<protein>
    <recommendedName>
        <fullName evidence="5">DUF881 domain-containing protein</fullName>
    </recommendedName>
</protein>
<reference evidence="3 4" key="1">
    <citation type="submission" date="2018-07" db="EMBL/GenBank/DDBJ databases">
        <title>Lottiidibacillus patelloidae gen. nov., sp. nov., isolated from the intestinal tract of a marine limpet and the reclassification of B. taeanensis BH030017T, B. algicola KMM 3737T and B. hwajinpoensis SW-72T as genus Lottiidibacillus.</title>
        <authorList>
            <person name="Liu R."/>
            <person name="Huang Z."/>
        </authorList>
    </citation>
    <scope>NUCLEOTIDE SEQUENCE [LARGE SCALE GENOMIC DNA]</scope>
    <source>
        <strain evidence="3 4">BH030017</strain>
    </source>
</reference>
<dbReference type="PANTHER" id="PTHR37313:SF2">
    <property type="entry name" value="UPF0749 PROTEIN YLXX"/>
    <property type="match status" value="1"/>
</dbReference>
<evidence type="ECO:0000313" key="4">
    <source>
        <dbReference type="Proteomes" id="UP000253314"/>
    </source>
</evidence>
<dbReference type="InterPro" id="IPR010273">
    <property type="entry name" value="DUF881"/>
</dbReference>